<evidence type="ECO:0008006" key="17">
    <source>
        <dbReference type="Google" id="ProtNLM"/>
    </source>
</evidence>
<evidence type="ECO:0000256" key="7">
    <source>
        <dbReference type="ARBA" id="ARBA00022989"/>
    </source>
</evidence>
<reference evidence="15" key="1">
    <citation type="submission" date="2021-02" db="EMBL/GenBank/DDBJ databases">
        <authorList>
            <person name="Palmer J.M."/>
        </authorList>
    </citation>
    <scope>NUCLEOTIDE SEQUENCE</scope>
    <source>
        <strain evidence="15">SCRP734</strain>
    </source>
</reference>
<comment type="subcellular location">
    <subcellularLocation>
        <location evidence="1">Membrane</location>
        <topology evidence="1">Multi-pass membrane protein</topology>
    </subcellularLocation>
</comment>
<dbReference type="Pfam" id="PF22614">
    <property type="entry name" value="Slo-like_RCK"/>
    <property type="match status" value="2"/>
</dbReference>
<feature type="region of interest" description="Disordered" evidence="11">
    <location>
        <begin position="42"/>
        <end position="61"/>
    </location>
</feature>
<evidence type="ECO:0000256" key="9">
    <source>
        <dbReference type="ARBA" id="ARBA00023136"/>
    </source>
</evidence>
<evidence type="ECO:0000256" key="4">
    <source>
        <dbReference type="ARBA" id="ARBA00022692"/>
    </source>
</evidence>
<feature type="transmembrane region" description="Helical" evidence="12">
    <location>
        <begin position="140"/>
        <end position="165"/>
    </location>
</feature>
<dbReference type="OrthoDB" id="297496at2759"/>
<dbReference type="PANTHER" id="PTHR10027:SF10">
    <property type="entry name" value="SLOWPOKE 2, ISOFORM D"/>
    <property type="match status" value="1"/>
</dbReference>
<feature type="transmembrane region" description="Helical" evidence="12">
    <location>
        <begin position="177"/>
        <end position="195"/>
    </location>
</feature>
<keyword evidence="2" id="KW-0813">Transport</keyword>
<evidence type="ECO:0000256" key="6">
    <source>
        <dbReference type="ARBA" id="ARBA00022958"/>
    </source>
</evidence>
<evidence type="ECO:0000313" key="15">
    <source>
        <dbReference type="EMBL" id="KAG7383817.1"/>
    </source>
</evidence>
<dbReference type="InterPro" id="IPR003148">
    <property type="entry name" value="RCK_N"/>
</dbReference>
<dbReference type="GO" id="GO:0005267">
    <property type="term" value="F:potassium channel activity"/>
    <property type="evidence" value="ECO:0007669"/>
    <property type="project" value="UniProtKB-KW"/>
</dbReference>
<protein>
    <recommendedName>
        <fullName evidence="17">Calcium-activated potassium channel BK alpha subunit domain-containing protein</fullName>
    </recommendedName>
</protein>
<dbReference type="GO" id="GO:0016020">
    <property type="term" value="C:membrane"/>
    <property type="evidence" value="ECO:0007669"/>
    <property type="project" value="UniProtKB-SubCell"/>
</dbReference>
<keyword evidence="3" id="KW-0633">Potassium transport</keyword>
<evidence type="ECO:0000256" key="8">
    <source>
        <dbReference type="ARBA" id="ARBA00023065"/>
    </source>
</evidence>
<proteinExistence type="predicted"/>
<name>A0A8T1VRG3_9STRA</name>
<feature type="domain" description="Calcium-activated potassium channel BK alpha subunit" evidence="13">
    <location>
        <begin position="450"/>
        <end position="547"/>
    </location>
</feature>
<feature type="transmembrane region" description="Helical" evidence="12">
    <location>
        <begin position="272"/>
        <end position="289"/>
    </location>
</feature>
<feature type="region of interest" description="Disordered" evidence="11">
    <location>
        <begin position="588"/>
        <end position="690"/>
    </location>
</feature>
<keyword evidence="10" id="KW-0407">Ion channel</keyword>
<feature type="transmembrane region" description="Helical" evidence="12">
    <location>
        <begin position="241"/>
        <end position="260"/>
    </location>
</feature>
<dbReference type="Pfam" id="PF03493">
    <property type="entry name" value="BK_channel_a"/>
    <property type="match status" value="1"/>
</dbReference>
<keyword evidence="9 12" id="KW-0472">Membrane</keyword>
<evidence type="ECO:0000256" key="11">
    <source>
        <dbReference type="SAM" id="MobiDB-lite"/>
    </source>
</evidence>
<feature type="domain" description="RCK N-terminal" evidence="14">
    <location>
        <begin position="720"/>
        <end position="833"/>
    </location>
</feature>
<dbReference type="Proteomes" id="UP000694044">
    <property type="component" value="Unassembled WGS sequence"/>
</dbReference>
<keyword evidence="16" id="KW-1185">Reference proteome</keyword>
<feature type="transmembrane region" description="Helical" evidence="12">
    <location>
        <begin position="77"/>
        <end position="97"/>
    </location>
</feature>
<sequence>MSEHQHLRREHSATTYGAISPVKRALQQLHSPQQHNQHAVNFEPESGDLSSTAKILSDSHGSRSRDRLSRYLDHSSFGVGLDMFLVLASVVFASSYIANTYIPSNDMPYGLWIADIVCAGLFAADFLFRGVYLSSRRRDYMLSFQGLVTLAVVLPVLPISFFLPYHTLWYGISDWRFVYPMRFVMCYIEAKAVLSRCHGLMSPVQQFAMLCYLQLTIIIAVAAGVIQIAETADAKYANGDLGEWTFFNSFFNSVLAFVTIQSPPADNPLAKVCVGALVLVLILVVPYQVSQILALGSSFSPYELATHSPSPTSKHIILCGDLTPSRIDHFFREVFHDDHDLVDINVVVLSEEEPATSLIALLMDPFFEKRASFIQGSLLDVDDAQRAACASAEAIFILSRRVAGESPASSDHRALMRVLAARREAPKARVFAQLHLSANRGLVADLGVSNVLCFSEVMHSLLGQNCVCPGFSTFMYSLTSTSSYDTSGDYDEPPEADASWEDRYLHGSSHEVYSVELPPASVVYGKTFSEVASLAYAHCSGVIVFAITTAQSSTGEGKLLLNPGDSYTCIGEETVFVIARDRREANAVTDMQASDSMPDAWTSQRQGSKSRHLSRGASSRVKRTSTAGSSTGNDPPRSLGDYDASSPRRRQSRFVNWQAEAASPTSAFSSENRGTWKPEEDDDDPLAITTSGLSPTNGLGIFSAEAAVVQDVASLHFEIGHIVICVLSPSSFPHHLEYLIGPLRVRALRQHRPVVIVTATLPEVDDYDNFQRFNGVHFIVGDPFRHSTLRRAGVHRAFRIVLMGAEGEVTDAGTSELLQDAACIALHKTITTLIGPAQAPCIVTELVNRANVHFVAQNLAVSGWFPLSECDSAAASTSSLELARNFAVSPAFAAGLTYSTSLCDSLLINQFFNARIKNILREFIFASWTDGGVGTLPSTPATAGGFGEAVASPTLSTSSAMGVQRSSLFAVEVPMDFVGRTFEFVFHYLLSSDGILVIGLYRCRPDAMLHSSSVLSLNEGQWMKESKAAPSARIEIPENERSVPFGYVYVNPQPHEVITGNDLLYVLSDIQPCWADAVKEYSA</sequence>
<evidence type="ECO:0000256" key="2">
    <source>
        <dbReference type="ARBA" id="ARBA00022448"/>
    </source>
</evidence>
<dbReference type="AlphaFoldDB" id="A0A8T1VRG3"/>
<evidence type="ECO:0000256" key="10">
    <source>
        <dbReference type="ARBA" id="ARBA00023303"/>
    </source>
</evidence>
<evidence type="ECO:0000256" key="5">
    <source>
        <dbReference type="ARBA" id="ARBA00022826"/>
    </source>
</evidence>
<feature type="compositionally biased region" description="Polar residues" evidence="11">
    <location>
        <begin position="589"/>
        <end position="607"/>
    </location>
</feature>
<keyword evidence="6" id="KW-0630">Potassium</keyword>
<evidence type="ECO:0000259" key="13">
    <source>
        <dbReference type="Pfam" id="PF03493"/>
    </source>
</evidence>
<keyword evidence="4 12" id="KW-0812">Transmembrane</keyword>
<dbReference type="InterPro" id="IPR003929">
    <property type="entry name" value="K_chnl_BK_asu"/>
</dbReference>
<accession>A0A8T1VRG3</accession>
<dbReference type="PANTHER" id="PTHR10027">
    <property type="entry name" value="CALCIUM-ACTIVATED POTASSIUM CHANNEL ALPHA CHAIN"/>
    <property type="match status" value="1"/>
</dbReference>
<feature type="compositionally biased region" description="Polar residues" evidence="11">
    <location>
        <begin position="663"/>
        <end position="673"/>
    </location>
</feature>
<gene>
    <name evidence="15" type="ORF">PHYPSEUDO_003300</name>
</gene>
<evidence type="ECO:0000256" key="1">
    <source>
        <dbReference type="ARBA" id="ARBA00004141"/>
    </source>
</evidence>
<keyword evidence="7 12" id="KW-1133">Transmembrane helix</keyword>
<evidence type="ECO:0000256" key="12">
    <source>
        <dbReference type="SAM" id="Phobius"/>
    </source>
</evidence>
<dbReference type="InterPro" id="IPR047871">
    <property type="entry name" value="K_chnl_Slo-like"/>
</dbReference>
<feature type="compositionally biased region" description="Polar residues" evidence="11">
    <location>
        <begin position="624"/>
        <end position="633"/>
    </location>
</feature>
<comment type="caution">
    <text evidence="15">The sequence shown here is derived from an EMBL/GenBank/DDBJ whole genome shotgun (WGS) entry which is preliminary data.</text>
</comment>
<dbReference type="EMBL" id="JAGDFM010000166">
    <property type="protein sequence ID" value="KAG7383817.1"/>
    <property type="molecule type" value="Genomic_DNA"/>
</dbReference>
<feature type="transmembrane region" description="Helical" evidence="12">
    <location>
        <begin position="109"/>
        <end position="128"/>
    </location>
</feature>
<feature type="domain" description="RCK N-terminal" evidence="14">
    <location>
        <begin position="313"/>
        <end position="431"/>
    </location>
</feature>
<evidence type="ECO:0000259" key="14">
    <source>
        <dbReference type="Pfam" id="PF22614"/>
    </source>
</evidence>
<keyword evidence="5" id="KW-0631">Potassium channel</keyword>
<keyword evidence="8" id="KW-0406">Ion transport</keyword>
<evidence type="ECO:0000313" key="16">
    <source>
        <dbReference type="Proteomes" id="UP000694044"/>
    </source>
</evidence>
<evidence type="ECO:0000256" key="3">
    <source>
        <dbReference type="ARBA" id="ARBA00022538"/>
    </source>
</evidence>
<organism evidence="15 16">
    <name type="scientific">Phytophthora pseudosyringae</name>
    <dbReference type="NCBI Taxonomy" id="221518"/>
    <lineage>
        <taxon>Eukaryota</taxon>
        <taxon>Sar</taxon>
        <taxon>Stramenopiles</taxon>
        <taxon>Oomycota</taxon>
        <taxon>Peronosporomycetes</taxon>
        <taxon>Peronosporales</taxon>
        <taxon>Peronosporaceae</taxon>
        <taxon>Phytophthora</taxon>
    </lineage>
</organism>
<feature type="transmembrane region" description="Helical" evidence="12">
    <location>
        <begin position="207"/>
        <end position="229"/>
    </location>
</feature>